<sequence>MDPLRIPKCSPPSPQLHMTAALCCRCERLFRTRESVAQLAGEQPTALCPFSDLERNCSLCRLIAKMLTASAVAMDQTADLQRGEVRLLLMFRELDAEDGDDSGSETGDVFVADDTTAPSSMLCYLYDGTVETSVSATLAWYSIPEAAMRALGLDSTSCELVRHWRRFGGFYTSMEYWKQDCFANPVMDMVRGCRRHHRQCRLRDISVLPTMVLDVSSLDLDGRIHLYVPGHQHVGEYIALSYCWGGPQKILTTKMNRAAHIEQGIELARLPLTIAQAAQMTARLGIQYLWVDALCIVQDDDTTKAAEIERMGDIYSNATAVLLAGAQSRTANDGFPNHFDDVAVVSFPAGPAGETVPVCLASEFQEASFLDTRGWTFQERHLASRTLEIGGSQGASLSCVEAFVRFTGDAWEPDGLALAEKNSARASRAGLWHAILEQYSVRQLTFAADRLPALAGYARMYAQGSDVYLAGLWKSQIIDDLMWRSGCAALGRKLDLGKHQSPSWSWISVLDHEMDSPRQGANFVTNNLRHRLSLAGSDDGDAATASLISHSIRLVDADAPFGRVLGGSVTLRARMVPIGSVADRAAVVRECDYRLSPDEEARLCLLWLKSASRWNLVGTDRVQRGDGGLVVLPCDASESFRRVGRFWDWTGNVDGKSSMVDWEDVEFRDITLI</sequence>
<accession>A0AAJ0BQA3</accession>
<dbReference type="AlphaFoldDB" id="A0AAJ0BQA3"/>
<organism evidence="2 3">
    <name type="scientific">Phialemonium atrogriseum</name>
    <dbReference type="NCBI Taxonomy" id="1093897"/>
    <lineage>
        <taxon>Eukaryota</taxon>
        <taxon>Fungi</taxon>
        <taxon>Dikarya</taxon>
        <taxon>Ascomycota</taxon>
        <taxon>Pezizomycotina</taxon>
        <taxon>Sordariomycetes</taxon>
        <taxon>Sordariomycetidae</taxon>
        <taxon>Cephalothecales</taxon>
        <taxon>Cephalothecaceae</taxon>
        <taxon>Phialemonium</taxon>
    </lineage>
</organism>
<dbReference type="GeneID" id="85312465"/>
<name>A0AAJ0BQA3_9PEZI</name>
<dbReference type="Pfam" id="PF06985">
    <property type="entry name" value="HET"/>
    <property type="match status" value="1"/>
</dbReference>
<evidence type="ECO:0000313" key="3">
    <source>
        <dbReference type="Proteomes" id="UP001244011"/>
    </source>
</evidence>
<gene>
    <name evidence="2" type="ORF">QBC33DRAFT_552194</name>
</gene>
<proteinExistence type="predicted"/>
<protein>
    <submittedName>
        <fullName evidence="2">Heterokaryon incompatibility protein-domain-containing protein</fullName>
    </submittedName>
</protein>
<feature type="domain" description="Heterokaryon incompatibility" evidence="1">
    <location>
        <begin position="237"/>
        <end position="379"/>
    </location>
</feature>
<dbReference type="PANTHER" id="PTHR33112:SF16">
    <property type="entry name" value="HETEROKARYON INCOMPATIBILITY DOMAIN-CONTAINING PROTEIN"/>
    <property type="match status" value="1"/>
</dbReference>
<keyword evidence="3" id="KW-1185">Reference proteome</keyword>
<reference evidence="2" key="1">
    <citation type="submission" date="2023-06" db="EMBL/GenBank/DDBJ databases">
        <title>Genome-scale phylogeny and comparative genomics of the fungal order Sordariales.</title>
        <authorList>
            <consortium name="Lawrence Berkeley National Laboratory"/>
            <person name="Hensen N."/>
            <person name="Bonometti L."/>
            <person name="Westerberg I."/>
            <person name="Brannstrom I.O."/>
            <person name="Guillou S."/>
            <person name="Cros-Aarteil S."/>
            <person name="Calhoun S."/>
            <person name="Haridas S."/>
            <person name="Kuo A."/>
            <person name="Mondo S."/>
            <person name="Pangilinan J."/>
            <person name="Riley R."/>
            <person name="Labutti K."/>
            <person name="Andreopoulos B."/>
            <person name="Lipzen A."/>
            <person name="Chen C."/>
            <person name="Yanf M."/>
            <person name="Daum C."/>
            <person name="Ng V."/>
            <person name="Clum A."/>
            <person name="Steindorff A."/>
            <person name="Ohm R."/>
            <person name="Martin F."/>
            <person name="Silar P."/>
            <person name="Natvig D."/>
            <person name="Lalanne C."/>
            <person name="Gautier V."/>
            <person name="Ament-Velasquez S.L."/>
            <person name="Kruys A."/>
            <person name="Hutchinson M.I."/>
            <person name="Powell A.J."/>
            <person name="Barry K."/>
            <person name="Miller A.N."/>
            <person name="Grigoriev I.V."/>
            <person name="Debuchy R."/>
            <person name="Gladieux P."/>
            <person name="Thoren M.H."/>
            <person name="Johannesson H."/>
        </authorList>
    </citation>
    <scope>NUCLEOTIDE SEQUENCE</scope>
    <source>
        <strain evidence="2">8032-3</strain>
    </source>
</reference>
<evidence type="ECO:0000313" key="2">
    <source>
        <dbReference type="EMBL" id="KAK1762286.1"/>
    </source>
</evidence>
<dbReference type="InterPro" id="IPR010730">
    <property type="entry name" value="HET"/>
</dbReference>
<dbReference type="RefSeq" id="XP_060278499.1">
    <property type="nucleotide sequence ID" value="XM_060429278.1"/>
</dbReference>
<dbReference type="EMBL" id="MU839039">
    <property type="protein sequence ID" value="KAK1762286.1"/>
    <property type="molecule type" value="Genomic_DNA"/>
</dbReference>
<dbReference type="PANTHER" id="PTHR33112">
    <property type="entry name" value="DOMAIN PROTEIN, PUTATIVE-RELATED"/>
    <property type="match status" value="1"/>
</dbReference>
<dbReference type="Proteomes" id="UP001244011">
    <property type="component" value="Unassembled WGS sequence"/>
</dbReference>
<evidence type="ECO:0000259" key="1">
    <source>
        <dbReference type="Pfam" id="PF06985"/>
    </source>
</evidence>
<comment type="caution">
    <text evidence="2">The sequence shown here is derived from an EMBL/GenBank/DDBJ whole genome shotgun (WGS) entry which is preliminary data.</text>
</comment>